<dbReference type="EMBL" id="OW152827">
    <property type="protein sequence ID" value="CAH2043346.1"/>
    <property type="molecule type" value="Genomic_DNA"/>
</dbReference>
<dbReference type="Proteomes" id="UP000837857">
    <property type="component" value="Chromosome 15"/>
</dbReference>
<proteinExistence type="predicted"/>
<feature type="non-terminal residue" evidence="2">
    <location>
        <position position="71"/>
    </location>
</feature>
<feature type="region of interest" description="Disordered" evidence="1">
    <location>
        <begin position="1"/>
        <end position="28"/>
    </location>
</feature>
<evidence type="ECO:0000313" key="2">
    <source>
        <dbReference type="EMBL" id="CAH2043346.1"/>
    </source>
</evidence>
<evidence type="ECO:0000256" key="1">
    <source>
        <dbReference type="SAM" id="MobiDB-lite"/>
    </source>
</evidence>
<accession>A0ABN8I133</accession>
<organism evidence="2 3">
    <name type="scientific">Iphiclides podalirius</name>
    <name type="common">scarce swallowtail</name>
    <dbReference type="NCBI Taxonomy" id="110791"/>
    <lineage>
        <taxon>Eukaryota</taxon>
        <taxon>Metazoa</taxon>
        <taxon>Ecdysozoa</taxon>
        <taxon>Arthropoda</taxon>
        <taxon>Hexapoda</taxon>
        <taxon>Insecta</taxon>
        <taxon>Pterygota</taxon>
        <taxon>Neoptera</taxon>
        <taxon>Endopterygota</taxon>
        <taxon>Lepidoptera</taxon>
        <taxon>Glossata</taxon>
        <taxon>Ditrysia</taxon>
        <taxon>Papilionoidea</taxon>
        <taxon>Papilionidae</taxon>
        <taxon>Papilioninae</taxon>
        <taxon>Iphiclides</taxon>
    </lineage>
</organism>
<evidence type="ECO:0000313" key="3">
    <source>
        <dbReference type="Proteomes" id="UP000837857"/>
    </source>
</evidence>
<protein>
    <submittedName>
        <fullName evidence="2">Uncharacterized protein</fullName>
    </submittedName>
</protein>
<keyword evidence="3" id="KW-1185">Reference proteome</keyword>
<gene>
    <name evidence="2" type="ORF">IPOD504_LOCUS4258</name>
</gene>
<name>A0ABN8I133_9NEOP</name>
<reference evidence="2" key="1">
    <citation type="submission" date="2022-03" db="EMBL/GenBank/DDBJ databases">
        <authorList>
            <person name="Martin H S."/>
        </authorList>
    </citation>
    <scope>NUCLEOTIDE SEQUENCE</scope>
</reference>
<sequence>MRQNSINEHRRDANAARSAAQSTEKLRKLRTYKRMRELSRQPNGYVAREIGDFGAQCSAINKALSPRSPRY</sequence>